<dbReference type="RefSeq" id="WP_079687517.1">
    <property type="nucleotide sequence ID" value="NZ_FUZU01000002.1"/>
</dbReference>
<dbReference type="EMBL" id="FUZU01000002">
    <property type="protein sequence ID" value="SKC73578.1"/>
    <property type="molecule type" value="Genomic_DNA"/>
</dbReference>
<dbReference type="NCBIfam" id="TIGR04255">
    <property type="entry name" value="sporadTIGR04255"/>
    <property type="match status" value="1"/>
</dbReference>
<gene>
    <name evidence="1" type="ORF">SAMN05660236_2947</name>
</gene>
<evidence type="ECO:0000313" key="1">
    <source>
        <dbReference type="EMBL" id="SKC73578.1"/>
    </source>
</evidence>
<evidence type="ECO:0000313" key="2">
    <source>
        <dbReference type="Proteomes" id="UP000190961"/>
    </source>
</evidence>
<accession>A0A1T5LDU3</accession>
<proteinExistence type="predicted"/>
<organism evidence="1 2">
    <name type="scientific">Ohtaekwangia koreensis</name>
    <dbReference type="NCBI Taxonomy" id="688867"/>
    <lineage>
        <taxon>Bacteria</taxon>
        <taxon>Pseudomonadati</taxon>
        <taxon>Bacteroidota</taxon>
        <taxon>Cytophagia</taxon>
        <taxon>Cytophagales</taxon>
        <taxon>Fulvivirgaceae</taxon>
        <taxon>Ohtaekwangia</taxon>
    </lineage>
</organism>
<dbReference type="AlphaFoldDB" id="A0A1T5LDU3"/>
<dbReference type="STRING" id="688867.SAMN05660236_2947"/>
<keyword evidence="2" id="KW-1185">Reference proteome</keyword>
<sequence>MIQTDIPKKITPDPIVDSVVEFRFSSQHPKDRLTTLLLNHFSVEFPSFRDFAPQIGFPLEFTTKVSLHNDNFNVNIGPNVISFGCMNSYKGWSPFSAIVTETMHNLSKQGLINEIERVGLRYINFFKNIMLISQNTNLDISFSGRENYTTRSTSLRTQLQKDPFIFNVIIADNVVHNNVPGSILDIDVATEHGLKIKFSDQIIRILEQAHSEEKMIFYSLLKNDFVKKFNPEY</sequence>
<dbReference type="Proteomes" id="UP000190961">
    <property type="component" value="Unassembled WGS sequence"/>
</dbReference>
<protein>
    <submittedName>
        <fullName evidence="1">TIGR04255 family protein</fullName>
    </submittedName>
</protein>
<reference evidence="1 2" key="1">
    <citation type="submission" date="2017-02" db="EMBL/GenBank/DDBJ databases">
        <authorList>
            <person name="Peterson S.W."/>
        </authorList>
    </citation>
    <scope>NUCLEOTIDE SEQUENCE [LARGE SCALE GENOMIC DNA]</scope>
    <source>
        <strain evidence="1 2">DSM 25262</strain>
    </source>
</reference>
<name>A0A1T5LDU3_9BACT</name>
<dbReference type="OrthoDB" id="957410at2"/>
<dbReference type="InterPro" id="IPR026349">
    <property type="entry name" value="CHP04255"/>
</dbReference>